<accession>A0A2P2R3F5</accession>
<organism evidence="1">
    <name type="scientific">Rhizophora mucronata</name>
    <name type="common">Asiatic mangrove</name>
    <dbReference type="NCBI Taxonomy" id="61149"/>
    <lineage>
        <taxon>Eukaryota</taxon>
        <taxon>Viridiplantae</taxon>
        <taxon>Streptophyta</taxon>
        <taxon>Embryophyta</taxon>
        <taxon>Tracheophyta</taxon>
        <taxon>Spermatophyta</taxon>
        <taxon>Magnoliopsida</taxon>
        <taxon>eudicotyledons</taxon>
        <taxon>Gunneridae</taxon>
        <taxon>Pentapetalae</taxon>
        <taxon>rosids</taxon>
        <taxon>fabids</taxon>
        <taxon>Malpighiales</taxon>
        <taxon>Rhizophoraceae</taxon>
        <taxon>Rhizophora</taxon>
    </lineage>
</organism>
<proteinExistence type="predicted"/>
<dbReference type="EMBL" id="GGEC01093279">
    <property type="protein sequence ID" value="MBX73763.1"/>
    <property type="molecule type" value="Transcribed_RNA"/>
</dbReference>
<sequence length="9" mass="1147">MSKVYLFIF</sequence>
<evidence type="ECO:0000313" key="1">
    <source>
        <dbReference type="EMBL" id="MBX73763.1"/>
    </source>
</evidence>
<reference evidence="1" key="1">
    <citation type="submission" date="2018-02" db="EMBL/GenBank/DDBJ databases">
        <title>Rhizophora mucronata_Transcriptome.</title>
        <authorList>
            <person name="Meera S.P."/>
            <person name="Sreeshan A."/>
            <person name="Augustine A."/>
        </authorList>
    </citation>
    <scope>NUCLEOTIDE SEQUENCE</scope>
    <source>
        <tissue evidence="1">Leaf</tissue>
    </source>
</reference>
<name>A0A2P2R3F5_RHIMU</name>
<protein>
    <submittedName>
        <fullName evidence="1">Uncharacterized protein</fullName>
    </submittedName>
</protein>